<evidence type="ECO:0000256" key="1">
    <source>
        <dbReference type="ARBA" id="ARBA00001957"/>
    </source>
</evidence>
<dbReference type="InterPro" id="IPR045851">
    <property type="entry name" value="AMP-bd_C_sf"/>
</dbReference>
<dbReference type="Gene3D" id="3.30.300.30">
    <property type="match status" value="1"/>
</dbReference>
<protein>
    <recommendedName>
        <fullName evidence="4">Carrier domain-containing protein</fullName>
    </recommendedName>
</protein>
<dbReference type="GO" id="GO:0005829">
    <property type="term" value="C:cytosol"/>
    <property type="evidence" value="ECO:0007669"/>
    <property type="project" value="TreeGrafter"/>
</dbReference>
<dbReference type="GO" id="GO:0044550">
    <property type="term" value="P:secondary metabolite biosynthetic process"/>
    <property type="evidence" value="ECO:0007669"/>
    <property type="project" value="TreeGrafter"/>
</dbReference>
<evidence type="ECO:0000313" key="6">
    <source>
        <dbReference type="Proteomes" id="UP000033452"/>
    </source>
</evidence>
<dbReference type="PROSITE" id="PS00455">
    <property type="entry name" value="AMP_BINDING"/>
    <property type="match status" value="1"/>
</dbReference>
<sequence>MSAASIVLESLKAGVHLFSDGNKLGFKLVNGHFPDELKSKIISNKAQILEYLKQCDANDSSSFPMGEINKRAANNGDVFPASFAQKRLYFINQLSAGNEYNSIDLFRIKGDFDLAHCELAFVRLIERHLPLRTVYFEDEFGVQQRVLNSVSFKLEKANIKSDELAAERSEIQQAAQELLNIAFDLKADLPIRVKVLVRSNSEHILLLSQHHIATDGWSNKILLQEWQQVYQQICAGEKSHLPPLDIDYIDYTLWQKALFDDGKAAKQIEYWRAHLSGMPTLHKVATDHPRPKSPTHAGANHSFRLESKEYQQLQALAKKYNVTTFMLLHAVFSVLLYRVSAHDDIVIGTPVANRRNRSLEGLIGLFVNTLVLRLRCEADMCFNDFLSETKRVILDALANQDVPFEHLVEIINPPRSLSYSPLVQIVFTLSQAELAQQSAGPLTVEPIKPECSRAKFDLNLNAIEYRDAIEFNFQYSTELFSAASIESLSSQFVTLIDSICIEPTTPLSQLNLLPGGTEQALLKSVVSRYQNYPAVDCLDNIFSRTAAQFPQRIALSCGAVDLTYKELDEKSNQLAHYLVSQGISHNDKVGICLPRSHNTLVAILAILKVGAIYVPLDPANPESRLSYIAVDSQVSSVITSADTPNLNLFDHNMLICIGSLALEELPVTKPNIEAKRAVSDPAYIIYTSGSTGKPKGVVVSHGNVERLFYSVEDKFDFTERDVWTMFHSYAFDFSVWEMWGAFFYGGKLVVVDEQQSRDPETFYELVALHKVTVLSQTPSAFIGFDTIDREQAQNLSLRYVIFGGEALQLSSLKGWYTRHPDDYPAIVNMYGTTETTVHATYRKLEKQDVEQNRGSLIGESLSDLTIYILDTAGKLVPNGVAGEMYIGGAGVSYGYYNKAELTSERFISNPYLDGDILYKTGDGARVLSDGEIEYLGRLDNQVQVRGFRVELSEIERKILELPSITSAIVIYQQEEKSLVAYIVSEVNKRINEATYIANLKAELAVDLPKYMIPNRFVVLDKLPTTVNGKIDKNALPNVTSALSDKVIVEPRNHIEEELVGIWSKVLKIEQICIYDNYFTLGGDSIKVLSLIAAAKNRGVFFSVQDLYNNQTVEKLATFIADTRKDTRCDSASVPDTKPAQHYLANLSGLEKSSVEDAFPTTVMQQIMLKHHGLHESVVGVYLPQTVFEIRRSHFSITDFRDAIETLIGQIPALRSTFVKCSEYGYIQLVHRRFNVNFDIEDISGLAAHEQKIRAEELRNLQLSKPFEINDSSNSLIRFVVIRYNESHHEVIVSSHHAIEDGWGMVIFFNELMKNYGELVAKVHPQPSVLANNSFKEHVYLEQEAINSKEKRHFWLDKLASFDTHKQLNLKPRGDREGLDKVEVAFKGHDVKTLVNVAAAHKAQAKTLFLQCFIKSLVAKFHTQQLSIDMLTSGRSEHLSNPLNSMGLFWSFCPFFYNSERNSEQQLEQLQIELNDITTHAIFPYQHALADEAETIQSQISFKFVQFHHAKDHEGAQTIAAEDRFHYPLNLSVGLSNCEQLSKLELTFNQAYITQELAKDILKAMEKELKKIIKEYK</sequence>
<dbReference type="InterPro" id="IPR036736">
    <property type="entry name" value="ACP-like_sf"/>
</dbReference>
<dbReference type="PROSITE" id="PS50075">
    <property type="entry name" value="CARRIER"/>
    <property type="match status" value="1"/>
</dbReference>
<dbReference type="RefSeq" id="WP_046006386.1">
    <property type="nucleotide sequence ID" value="NZ_JXYA01000045.1"/>
</dbReference>
<feature type="domain" description="Carrier" evidence="4">
    <location>
        <begin position="1049"/>
        <end position="1123"/>
    </location>
</feature>
<dbReference type="CDD" id="cd19531">
    <property type="entry name" value="LCL_NRPS-like"/>
    <property type="match status" value="1"/>
</dbReference>
<dbReference type="Gene3D" id="1.10.10.1830">
    <property type="entry name" value="Non-ribosomal peptide synthase, adenylation domain"/>
    <property type="match status" value="1"/>
</dbReference>
<dbReference type="Pfam" id="PF00550">
    <property type="entry name" value="PP-binding"/>
    <property type="match status" value="1"/>
</dbReference>
<dbReference type="InterPro" id="IPR025110">
    <property type="entry name" value="AMP-bd_C"/>
</dbReference>
<dbReference type="FunFam" id="3.40.50.980:FF:000002">
    <property type="entry name" value="Enterobactin synthetase component F"/>
    <property type="match status" value="1"/>
</dbReference>
<dbReference type="NCBIfam" id="TIGR01733">
    <property type="entry name" value="AA-adenyl-dom"/>
    <property type="match status" value="1"/>
</dbReference>
<dbReference type="PATRIC" id="fig|43658.5.peg.3822"/>
<organism evidence="5 6">
    <name type="scientific">Pseudoalteromonas rubra</name>
    <dbReference type="NCBI Taxonomy" id="43658"/>
    <lineage>
        <taxon>Bacteria</taxon>
        <taxon>Pseudomonadati</taxon>
        <taxon>Pseudomonadota</taxon>
        <taxon>Gammaproteobacteria</taxon>
        <taxon>Alteromonadales</taxon>
        <taxon>Pseudoalteromonadaceae</taxon>
        <taxon>Pseudoalteromonas</taxon>
    </lineage>
</organism>
<dbReference type="Gene3D" id="1.10.1200.10">
    <property type="entry name" value="ACP-like"/>
    <property type="match status" value="1"/>
</dbReference>
<dbReference type="InterPro" id="IPR041464">
    <property type="entry name" value="TubC_N"/>
</dbReference>
<dbReference type="Pfam" id="PF00501">
    <property type="entry name" value="AMP-binding"/>
    <property type="match status" value="1"/>
</dbReference>
<dbReference type="InterPro" id="IPR044894">
    <property type="entry name" value="TubC_N_sf"/>
</dbReference>
<dbReference type="InterPro" id="IPR000873">
    <property type="entry name" value="AMP-dep_synth/lig_dom"/>
</dbReference>
<accession>A0A0F4QG75</accession>
<dbReference type="Gene3D" id="3.40.50.12780">
    <property type="entry name" value="N-terminal domain of ligase-like"/>
    <property type="match status" value="1"/>
</dbReference>
<dbReference type="SUPFAM" id="SSF52777">
    <property type="entry name" value="CoA-dependent acyltransferases"/>
    <property type="match status" value="4"/>
</dbReference>
<dbReference type="Pfam" id="PF18563">
    <property type="entry name" value="TubC_N"/>
    <property type="match status" value="1"/>
</dbReference>
<dbReference type="Pfam" id="PF00668">
    <property type="entry name" value="Condensation"/>
    <property type="match status" value="2"/>
</dbReference>
<dbReference type="EMBL" id="JXYA01000045">
    <property type="protein sequence ID" value="KJZ06718.1"/>
    <property type="molecule type" value="Genomic_DNA"/>
</dbReference>
<dbReference type="Pfam" id="PF13193">
    <property type="entry name" value="AMP-binding_C"/>
    <property type="match status" value="1"/>
</dbReference>
<keyword evidence="2" id="KW-0596">Phosphopantetheine</keyword>
<dbReference type="FunFam" id="3.40.50.12780:FF:000012">
    <property type="entry name" value="Non-ribosomal peptide synthetase"/>
    <property type="match status" value="1"/>
</dbReference>
<dbReference type="InterPro" id="IPR042099">
    <property type="entry name" value="ANL_N_sf"/>
</dbReference>
<gene>
    <name evidence="5" type="ORF">TW77_18095</name>
</gene>
<dbReference type="Proteomes" id="UP000033452">
    <property type="component" value="Unassembled WGS sequence"/>
</dbReference>
<dbReference type="Gene3D" id="3.30.559.10">
    <property type="entry name" value="Chloramphenicol acetyltransferase-like domain"/>
    <property type="match status" value="2"/>
</dbReference>
<dbReference type="PANTHER" id="PTHR45527">
    <property type="entry name" value="NONRIBOSOMAL PEPTIDE SYNTHETASE"/>
    <property type="match status" value="1"/>
</dbReference>
<dbReference type="FunFam" id="1.10.1200.10:FF:000005">
    <property type="entry name" value="Nonribosomal peptide synthetase 1"/>
    <property type="match status" value="1"/>
</dbReference>
<dbReference type="Gene3D" id="3.30.559.30">
    <property type="entry name" value="Nonribosomal peptide synthetase, condensation domain"/>
    <property type="match status" value="2"/>
</dbReference>
<dbReference type="GO" id="GO:0003824">
    <property type="term" value="F:catalytic activity"/>
    <property type="evidence" value="ECO:0007669"/>
    <property type="project" value="InterPro"/>
</dbReference>
<reference evidence="5 6" key="1">
    <citation type="journal article" date="2015" name="BMC Genomics">
        <title>Genome mining reveals unlocked bioactive potential of marine Gram-negative bacteria.</title>
        <authorList>
            <person name="Machado H."/>
            <person name="Sonnenschein E.C."/>
            <person name="Melchiorsen J."/>
            <person name="Gram L."/>
        </authorList>
    </citation>
    <scope>NUCLEOTIDE SEQUENCE [LARGE SCALE GENOMIC DNA]</scope>
    <source>
        <strain evidence="5 6">S2471</strain>
    </source>
</reference>
<dbReference type="PANTHER" id="PTHR45527:SF14">
    <property type="entry name" value="PLIPASTATIN SYNTHASE SUBUNIT B"/>
    <property type="match status" value="1"/>
</dbReference>
<comment type="caution">
    <text evidence="5">The sequence shown here is derived from an EMBL/GenBank/DDBJ whole genome shotgun (WGS) entry which is preliminary data.</text>
</comment>
<dbReference type="GO" id="GO:0031177">
    <property type="term" value="F:phosphopantetheine binding"/>
    <property type="evidence" value="ECO:0007669"/>
    <property type="project" value="TreeGrafter"/>
</dbReference>
<evidence type="ECO:0000256" key="3">
    <source>
        <dbReference type="ARBA" id="ARBA00022553"/>
    </source>
</evidence>
<dbReference type="InterPro" id="IPR010071">
    <property type="entry name" value="AA_adenyl_dom"/>
</dbReference>
<dbReference type="InterPro" id="IPR001242">
    <property type="entry name" value="Condensation_dom"/>
</dbReference>
<evidence type="ECO:0000313" key="5">
    <source>
        <dbReference type="EMBL" id="KJZ06718.1"/>
    </source>
</evidence>
<dbReference type="OrthoDB" id="9757559at2"/>
<dbReference type="InterPro" id="IPR020845">
    <property type="entry name" value="AMP-binding_CS"/>
</dbReference>
<keyword evidence="3" id="KW-0597">Phosphoprotein</keyword>
<dbReference type="GO" id="GO:0043041">
    <property type="term" value="P:amino acid activation for nonribosomal peptide biosynthetic process"/>
    <property type="evidence" value="ECO:0007669"/>
    <property type="project" value="TreeGrafter"/>
</dbReference>
<name>A0A0F4QG75_9GAMM</name>
<dbReference type="InterPro" id="IPR009081">
    <property type="entry name" value="PP-bd_ACP"/>
</dbReference>
<dbReference type="SUPFAM" id="SSF47336">
    <property type="entry name" value="ACP-like"/>
    <property type="match status" value="1"/>
</dbReference>
<dbReference type="FunFam" id="3.40.50.980:FF:000001">
    <property type="entry name" value="Non-ribosomal peptide synthetase"/>
    <property type="match status" value="1"/>
</dbReference>
<evidence type="ECO:0000256" key="2">
    <source>
        <dbReference type="ARBA" id="ARBA00022450"/>
    </source>
</evidence>
<keyword evidence="6" id="KW-1185">Reference proteome</keyword>
<evidence type="ECO:0000259" key="4">
    <source>
        <dbReference type="PROSITE" id="PS50075"/>
    </source>
</evidence>
<dbReference type="CDD" id="cd17643">
    <property type="entry name" value="A_NRPS_Cytc1-like"/>
    <property type="match status" value="1"/>
</dbReference>
<dbReference type="SUPFAM" id="SSF56801">
    <property type="entry name" value="Acetyl-CoA synthetase-like"/>
    <property type="match status" value="1"/>
</dbReference>
<proteinExistence type="predicted"/>
<comment type="cofactor">
    <cofactor evidence="1">
        <name>pantetheine 4'-phosphate</name>
        <dbReference type="ChEBI" id="CHEBI:47942"/>
    </cofactor>
</comment>
<dbReference type="InterPro" id="IPR023213">
    <property type="entry name" value="CAT-like_dom_sf"/>
</dbReference>